<sequence>MNTDFKSSIHSLMNNHAGNCPQILFIGQAETEWYTELQNTESQLTHSDPPIERFPIGRKHVRKYYDYSTVTANSICIIN</sequence>
<evidence type="ECO:0000313" key="2">
    <source>
        <dbReference type="Proteomes" id="UP000055024"/>
    </source>
</evidence>
<keyword evidence="2" id="KW-1185">Reference proteome</keyword>
<protein>
    <submittedName>
        <fullName evidence="1">Uncharacterized protein</fullName>
    </submittedName>
</protein>
<dbReference type="Proteomes" id="UP000055024">
    <property type="component" value="Unassembled WGS sequence"/>
</dbReference>
<reference evidence="1 2" key="1">
    <citation type="submission" date="2015-01" db="EMBL/GenBank/DDBJ databases">
        <title>Evolution of Trichinella species and genotypes.</title>
        <authorList>
            <person name="Korhonen P.K."/>
            <person name="Edoardo P."/>
            <person name="Giuseppe L.R."/>
            <person name="Gasser R.B."/>
        </authorList>
    </citation>
    <scope>NUCLEOTIDE SEQUENCE [LARGE SCALE GENOMIC DNA]</scope>
    <source>
        <strain evidence="1">ISS1029</strain>
    </source>
</reference>
<name>A0A0V1H5S8_9BILA</name>
<gene>
    <name evidence="1" type="ORF">T11_15795</name>
</gene>
<dbReference type="AlphaFoldDB" id="A0A0V1H5S8"/>
<evidence type="ECO:0000313" key="1">
    <source>
        <dbReference type="EMBL" id="KRZ05792.1"/>
    </source>
</evidence>
<dbReference type="EMBL" id="JYDP01000131">
    <property type="protein sequence ID" value="KRZ05792.1"/>
    <property type="molecule type" value="Genomic_DNA"/>
</dbReference>
<comment type="caution">
    <text evidence="1">The sequence shown here is derived from an EMBL/GenBank/DDBJ whole genome shotgun (WGS) entry which is preliminary data.</text>
</comment>
<organism evidence="1 2">
    <name type="scientific">Trichinella zimbabwensis</name>
    <dbReference type="NCBI Taxonomy" id="268475"/>
    <lineage>
        <taxon>Eukaryota</taxon>
        <taxon>Metazoa</taxon>
        <taxon>Ecdysozoa</taxon>
        <taxon>Nematoda</taxon>
        <taxon>Enoplea</taxon>
        <taxon>Dorylaimia</taxon>
        <taxon>Trichinellida</taxon>
        <taxon>Trichinellidae</taxon>
        <taxon>Trichinella</taxon>
    </lineage>
</organism>
<proteinExistence type="predicted"/>
<accession>A0A0V1H5S8</accession>